<dbReference type="GO" id="GO:0003952">
    <property type="term" value="F:NAD+ synthase (glutamine-hydrolyzing) activity"/>
    <property type="evidence" value="ECO:0007669"/>
    <property type="project" value="InterPro"/>
</dbReference>
<evidence type="ECO:0000256" key="2">
    <source>
        <dbReference type="ARBA" id="ARBA00011738"/>
    </source>
</evidence>
<gene>
    <name evidence="13" type="primary">nadE</name>
    <name evidence="17" type="ORF">BJ998_007153</name>
</gene>
<evidence type="ECO:0000256" key="13">
    <source>
        <dbReference type="HAMAP-Rule" id="MF_00193"/>
    </source>
</evidence>
<keyword evidence="8 13" id="KW-0520">NAD</keyword>
<dbReference type="AlphaFoldDB" id="A0A7W9NJT0"/>
<keyword evidence="6 13" id="KW-0067">ATP-binding</keyword>
<organism evidence="17 18">
    <name type="scientific">Kutzneria kofuensis</name>
    <dbReference type="NCBI Taxonomy" id="103725"/>
    <lineage>
        <taxon>Bacteria</taxon>
        <taxon>Bacillati</taxon>
        <taxon>Actinomycetota</taxon>
        <taxon>Actinomycetes</taxon>
        <taxon>Pseudonocardiales</taxon>
        <taxon>Pseudonocardiaceae</taxon>
        <taxon>Kutzneria</taxon>
    </lineage>
</organism>
<evidence type="ECO:0000256" key="8">
    <source>
        <dbReference type="ARBA" id="ARBA00023027"/>
    </source>
</evidence>
<sequence>MVNLREQILAELGVKPTIEPKVEVRQRVDFLKDYLRSTPAKGFVLGISGGQDSTLTGKLCQLAAEELRAEGHEATFVAVRLPYGVQADEEDAQIALRFIQPDRSIVVNVKPSADAVSAESAHGLRDLLGEEPKLRDFVRGNIKARERMVIQYSIAGQLNLLVVGTDHAAEAVTGFFTKYGDGGVDITPLTGLTKRQGAALLQELGAPPSVWEKVPTADLEDERPALPDEVALGLKYSEIDDYLEGVDVTPELASRVESVFLATRHKRTVPVTPFDDWWR</sequence>
<dbReference type="UniPathway" id="UPA00253">
    <property type="reaction ID" value="UER00333"/>
</dbReference>
<feature type="binding site" evidence="13">
    <location>
        <position position="185"/>
    </location>
    <ligand>
        <name>deamido-NAD(+)</name>
        <dbReference type="ChEBI" id="CHEBI:58437"/>
        <note>ligand shared between two neighboring subunits</note>
    </ligand>
</feature>
<dbReference type="GO" id="GO:0046872">
    <property type="term" value="F:metal ion binding"/>
    <property type="evidence" value="ECO:0007669"/>
    <property type="project" value="UniProtKB-KW"/>
</dbReference>
<keyword evidence="5 13" id="KW-0547">Nucleotide-binding</keyword>
<dbReference type="CDD" id="cd00553">
    <property type="entry name" value="NAD_synthase"/>
    <property type="match status" value="1"/>
</dbReference>
<keyword evidence="3 13" id="KW-0436">Ligase</keyword>
<feature type="domain" description="NAD/GMP synthase" evidence="16">
    <location>
        <begin position="24"/>
        <end position="270"/>
    </location>
</feature>
<dbReference type="GO" id="GO:0008795">
    <property type="term" value="F:NAD+ synthase activity"/>
    <property type="evidence" value="ECO:0007669"/>
    <property type="project" value="UniProtKB-UniRule"/>
</dbReference>
<evidence type="ECO:0000256" key="7">
    <source>
        <dbReference type="ARBA" id="ARBA00022842"/>
    </source>
</evidence>
<feature type="binding site" description="in other chain" evidence="13">
    <location>
        <position position="145"/>
    </location>
    <ligand>
        <name>deamido-NAD(+)</name>
        <dbReference type="ChEBI" id="CHEBI:58437"/>
        <note>ligand shared between two neighboring subunits</note>
    </ligand>
</feature>
<evidence type="ECO:0000256" key="1">
    <source>
        <dbReference type="ARBA" id="ARBA00005859"/>
    </source>
</evidence>
<dbReference type="GO" id="GO:0009435">
    <property type="term" value="P:NAD+ biosynthetic process"/>
    <property type="evidence" value="ECO:0007669"/>
    <property type="project" value="UniProtKB-UniRule"/>
</dbReference>
<dbReference type="GO" id="GO:0004359">
    <property type="term" value="F:glutaminase activity"/>
    <property type="evidence" value="ECO:0007669"/>
    <property type="project" value="InterPro"/>
</dbReference>
<evidence type="ECO:0000256" key="14">
    <source>
        <dbReference type="RuleBase" id="RU003811"/>
    </source>
</evidence>
<dbReference type="FunFam" id="3.40.50.620:FF:000015">
    <property type="entry name" value="NH(3)-dependent NAD(+) synthetase"/>
    <property type="match status" value="1"/>
</dbReference>
<evidence type="ECO:0000256" key="9">
    <source>
        <dbReference type="ARBA" id="ARBA00051206"/>
    </source>
</evidence>
<dbReference type="EMBL" id="JACHIR010000001">
    <property type="protein sequence ID" value="MBB5895957.1"/>
    <property type="molecule type" value="Genomic_DNA"/>
</dbReference>
<dbReference type="Pfam" id="PF02540">
    <property type="entry name" value="NAD_synthase"/>
    <property type="match status" value="1"/>
</dbReference>
<dbReference type="NCBIfam" id="NF001979">
    <property type="entry name" value="PRK00768.1"/>
    <property type="match status" value="1"/>
</dbReference>
<evidence type="ECO:0000256" key="11">
    <source>
        <dbReference type="ARBA" id="ARBA00066987"/>
    </source>
</evidence>
<evidence type="ECO:0000256" key="3">
    <source>
        <dbReference type="ARBA" id="ARBA00022598"/>
    </source>
</evidence>
<name>A0A7W9NJT0_9PSEU</name>
<dbReference type="InterPro" id="IPR022310">
    <property type="entry name" value="NAD/GMP_synthase"/>
</dbReference>
<dbReference type="Proteomes" id="UP000585638">
    <property type="component" value="Unassembled WGS sequence"/>
</dbReference>
<dbReference type="RefSeq" id="WP_221338235.1">
    <property type="nucleotide sequence ID" value="NZ_JACHIR010000001.1"/>
</dbReference>
<evidence type="ECO:0000256" key="15">
    <source>
        <dbReference type="RuleBase" id="RU003812"/>
    </source>
</evidence>
<evidence type="ECO:0000313" key="18">
    <source>
        <dbReference type="Proteomes" id="UP000585638"/>
    </source>
</evidence>
<comment type="similarity">
    <text evidence="1 13 14">Belongs to the NAD synthetase family.</text>
</comment>
<comment type="caution">
    <text evidence="17">The sequence shown here is derived from an EMBL/GenBank/DDBJ whole genome shotgun (WGS) entry which is preliminary data.</text>
</comment>
<feature type="binding site" evidence="13">
    <location>
        <position position="165"/>
    </location>
    <ligand>
        <name>ATP</name>
        <dbReference type="ChEBI" id="CHEBI:30616"/>
    </ligand>
</feature>
<evidence type="ECO:0000256" key="4">
    <source>
        <dbReference type="ARBA" id="ARBA00022723"/>
    </source>
</evidence>
<feature type="binding site" description="in other chain" evidence="13">
    <location>
        <position position="178"/>
    </location>
    <ligand>
        <name>deamido-NAD(+)</name>
        <dbReference type="ChEBI" id="CHEBI:58437"/>
        <note>ligand shared between two neighboring subunits</note>
    </ligand>
</feature>
<protein>
    <recommendedName>
        <fullName evidence="12 13">NH(3)-dependent NAD(+) synthetase</fullName>
        <ecNumber evidence="11 13">6.3.1.5</ecNumber>
    </recommendedName>
</protein>
<dbReference type="InterPro" id="IPR003694">
    <property type="entry name" value="NAD_synthase"/>
</dbReference>
<proteinExistence type="inferred from homology"/>
<dbReference type="NCBIfam" id="TIGR00552">
    <property type="entry name" value="nadE"/>
    <property type="match status" value="1"/>
</dbReference>
<evidence type="ECO:0000256" key="5">
    <source>
        <dbReference type="ARBA" id="ARBA00022741"/>
    </source>
</evidence>
<evidence type="ECO:0000256" key="12">
    <source>
        <dbReference type="ARBA" id="ARBA00070926"/>
    </source>
</evidence>
<evidence type="ECO:0000256" key="10">
    <source>
        <dbReference type="ARBA" id="ARBA00055966"/>
    </source>
</evidence>
<feature type="binding site" evidence="13">
    <location>
        <position position="194"/>
    </location>
    <ligand>
        <name>ATP</name>
        <dbReference type="ChEBI" id="CHEBI:30616"/>
    </ligand>
</feature>
<feature type="binding site" evidence="13">
    <location>
        <position position="216"/>
    </location>
    <ligand>
        <name>ATP</name>
        <dbReference type="ChEBI" id="CHEBI:30616"/>
    </ligand>
</feature>
<comment type="pathway">
    <text evidence="13">Cofactor biosynthesis; NAD(+) biosynthesis; NAD(+) from deamido-NAD(+) (ammonia route): step 1/1.</text>
</comment>
<comment type="function">
    <text evidence="10 13">Catalyzes the ATP-dependent amidation of deamido-NAD to form NAD. Uses ammonia as a nitrogen source.</text>
</comment>
<keyword evidence="18" id="KW-1185">Reference proteome</keyword>
<feature type="binding site" description="in other chain" evidence="13">
    <location>
        <begin position="265"/>
        <end position="266"/>
    </location>
    <ligand>
        <name>deamido-NAD(+)</name>
        <dbReference type="ChEBI" id="CHEBI:58437"/>
        <note>ligand shared between two neighboring subunits</note>
    </ligand>
</feature>
<accession>A0A7W9NJT0</accession>
<keyword evidence="7 13" id="KW-0460">Magnesium</keyword>
<reference evidence="17 18" key="1">
    <citation type="submission" date="2020-08" db="EMBL/GenBank/DDBJ databases">
        <title>Sequencing the genomes of 1000 actinobacteria strains.</title>
        <authorList>
            <person name="Klenk H.-P."/>
        </authorList>
    </citation>
    <scope>NUCLEOTIDE SEQUENCE [LARGE SCALE GENOMIC DNA]</scope>
    <source>
        <strain evidence="17 18">DSM 43851</strain>
    </source>
</reference>
<evidence type="ECO:0000313" key="17">
    <source>
        <dbReference type="EMBL" id="MBB5895957.1"/>
    </source>
</evidence>
<dbReference type="Gene3D" id="3.40.50.620">
    <property type="entry name" value="HUPs"/>
    <property type="match status" value="1"/>
</dbReference>
<dbReference type="InterPro" id="IPR022926">
    <property type="entry name" value="NH(3)-dep_NAD(+)_synth"/>
</dbReference>
<evidence type="ECO:0000259" key="16">
    <source>
        <dbReference type="Pfam" id="PF02540"/>
    </source>
</evidence>
<feature type="binding site" evidence="13">
    <location>
        <position position="52"/>
    </location>
    <ligand>
        <name>Mg(2+)</name>
        <dbReference type="ChEBI" id="CHEBI:18420"/>
    </ligand>
</feature>
<dbReference type="SUPFAM" id="SSF52402">
    <property type="entry name" value="Adenine nucleotide alpha hydrolases-like"/>
    <property type="match status" value="1"/>
</dbReference>
<feature type="binding site" evidence="13">
    <location>
        <position position="170"/>
    </location>
    <ligand>
        <name>Mg(2+)</name>
        <dbReference type="ChEBI" id="CHEBI:18420"/>
    </ligand>
</feature>
<comment type="catalytic activity">
    <reaction evidence="9 13 15">
        <text>deamido-NAD(+) + NH4(+) + ATP = AMP + diphosphate + NAD(+) + H(+)</text>
        <dbReference type="Rhea" id="RHEA:21188"/>
        <dbReference type="ChEBI" id="CHEBI:15378"/>
        <dbReference type="ChEBI" id="CHEBI:28938"/>
        <dbReference type="ChEBI" id="CHEBI:30616"/>
        <dbReference type="ChEBI" id="CHEBI:33019"/>
        <dbReference type="ChEBI" id="CHEBI:57540"/>
        <dbReference type="ChEBI" id="CHEBI:58437"/>
        <dbReference type="ChEBI" id="CHEBI:456215"/>
        <dbReference type="EC" id="6.3.1.5"/>
    </reaction>
</comment>
<comment type="subunit">
    <text evidence="2 13">Homodimer.</text>
</comment>
<dbReference type="PANTHER" id="PTHR23090">
    <property type="entry name" value="NH 3 /GLUTAMINE-DEPENDENT NAD + SYNTHETASE"/>
    <property type="match status" value="1"/>
</dbReference>
<dbReference type="GO" id="GO:0005737">
    <property type="term" value="C:cytoplasm"/>
    <property type="evidence" value="ECO:0007669"/>
    <property type="project" value="InterPro"/>
</dbReference>
<dbReference type="EC" id="6.3.1.5" evidence="11 13"/>
<dbReference type="InterPro" id="IPR014729">
    <property type="entry name" value="Rossmann-like_a/b/a_fold"/>
</dbReference>
<dbReference type="HAMAP" id="MF_00193">
    <property type="entry name" value="NadE_ammonia_dep"/>
    <property type="match status" value="1"/>
</dbReference>
<feature type="binding site" evidence="13">
    <location>
        <begin position="46"/>
        <end position="53"/>
    </location>
    <ligand>
        <name>ATP</name>
        <dbReference type="ChEBI" id="CHEBI:30616"/>
    </ligand>
</feature>
<keyword evidence="4 13" id="KW-0479">Metal-binding</keyword>
<dbReference type="PANTHER" id="PTHR23090:SF7">
    <property type="entry name" value="NH(3)-DEPENDENT NAD(+) SYNTHETASE"/>
    <property type="match status" value="1"/>
</dbReference>
<dbReference type="GO" id="GO:0005524">
    <property type="term" value="F:ATP binding"/>
    <property type="evidence" value="ECO:0007669"/>
    <property type="project" value="UniProtKB-UniRule"/>
</dbReference>
<evidence type="ECO:0000256" key="6">
    <source>
        <dbReference type="ARBA" id="ARBA00022840"/>
    </source>
</evidence>